<dbReference type="Gene3D" id="2.40.30.10">
    <property type="entry name" value="Translation factors"/>
    <property type="match status" value="2"/>
</dbReference>
<dbReference type="RefSeq" id="WP_132769761.1">
    <property type="nucleotide sequence ID" value="NZ_SMAB01000017.1"/>
</dbReference>
<dbReference type="SUPFAM" id="SSF46785">
    <property type="entry name" value="Winged helix' DNA-binding domain"/>
    <property type="match status" value="3"/>
</dbReference>
<comment type="function">
    <text evidence="7">Translation factor necessary for the incorporation of selenocysteine into proteins. It probably replaces EF-Tu for the insertion of selenocysteine directed by the UGA codon. SelB binds GTP and GDP.</text>
</comment>
<dbReference type="GO" id="GO:0001514">
    <property type="term" value="P:selenocysteine incorporation"/>
    <property type="evidence" value="ECO:0007669"/>
    <property type="project" value="InterPro"/>
</dbReference>
<accession>A0A4R3KBE0</accession>
<dbReference type="OrthoDB" id="9804504at2"/>
<evidence type="ECO:0000256" key="3">
    <source>
        <dbReference type="ARBA" id="ARBA00022490"/>
    </source>
</evidence>
<dbReference type="GO" id="GO:0003746">
    <property type="term" value="F:translation elongation factor activity"/>
    <property type="evidence" value="ECO:0007669"/>
    <property type="project" value="UniProtKB-KW"/>
</dbReference>
<dbReference type="Pfam" id="PF00009">
    <property type="entry name" value="GTP_EFTU"/>
    <property type="match status" value="1"/>
</dbReference>
<feature type="domain" description="Tr-type G" evidence="9">
    <location>
        <begin position="2"/>
        <end position="174"/>
    </location>
</feature>
<dbReference type="PROSITE" id="PS51722">
    <property type="entry name" value="G_TR_2"/>
    <property type="match status" value="1"/>
</dbReference>
<dbReference type="EMBL" id="SMAB01000017">
    <property type="protein sequence ID" value="TCS80335.1"/>
    <property type="molecule type" value="Genomic_DNA"/>
</dbReference>
<dbReference type="SUPFAM" id="SSF52540">
    <property type="entry name" value="P-loop containing nucleoside triphosphate hydrolases"/>
    <property type="match status" value="1"/>
</dbReference>
<evidence type="ECO:0000313" key="10">
    <source>
        <dbReference type="EMBL" id="TCS80335.1"/>
    </source>
</evidence>
<dbReference type="PRINTS" id="PR00315">
    <property type="entry name" value="ELONGATNFCT"/>
</dbReference>
<dbReference type="InterPro" id="IPR050055">
    <property type="entry name" value="EF-Tu_GTPase"/>
</dbReference>
<dbReference type="SUPFAM" id="SSF50465">
    <property type="entry name" value="EF-Tu/eEF-1alpha/eIF2-gamma C-terminal domain"/>
    <property type="match status" value="1"/>
</dbReference>
<dbReference type="InterPro" id="IPR004535">
    <property type="entry name" value="Transl_elong_SelB"/>
</dbReference>
<dbReference type="InterPro" id="IPR036388">
    <property type="entry name" value="WH-like_DNA-bd_sf"/>
</dbReference>
<dbReference type="InterPro" id="IPR057335">
    <property type="entry name" value="Beta-barrel_SelB"/>
</dbReference>
<dbReference type="InterPro" id="IPR004161">
    <property type="entry name" value="EFTu-like_2"/>
</dbReference>
<dbReference type="GO" id="GO:0003924">
    <property type="term" value="F:GTPase activity"/>
    <property type="evidence" value="ECO:0007669"/>
    <property type="project" value="InterPro"/>
</dbReference>
<dbReference type="Pfam" id="PF09106">
    <property type="entry name" value="WHD_2nd_SelB"/>
    <property type="match status" value="1"/>
</dbReference>
<dbReference type="Pfam" id="PF25461">
    <property type="entry name" value="Beta-barrel_SelB"/>
    <property type="match status" value="1"/>
</dbReference>
<evidence type="ECO:0000256" key="6">
    <source>
        <dbReference type="ARBA" id="ARBA00023134"/>
    </source>
</evidence>
<dbReference type="CDD" id="cd15491">
    <property type="entry name" value="selB_III"/>
    <property type="match status" value="1"/>
</dbReference>
<proteinExistence type="predicted"/>
<evidence type="ECO:0000313" key="11">
    <source>
        <dbReference type="Proteomes" id="UP000295788"/>
    </source>
</evidence>
<dbReference type="FunFam" id="2.40.30.10:FF:000020">
    <property type="entry name" value="Translation elongation factor EF-1"/>
    <property type="match status" value="1"/>
</dbReference>
<dbReference type="PANTHER" id="PTHR43721:SF11">
    <property type="entry name" value="SELENOCYSTEINE-SPECIFIC ELONGATION FACTOR"/>
    <property type="match status" value="1"/>
</dbReference>
<protein>
    <recommendedName>
        <fullName evidence="2">Selenocysteine-specific elongation factor</fullName>
    </recommendedName>
    <alternativeName>
        <fullName evidence="8">SelB translation factor</fullName>
    </alternativeName>
</protein>
<reference evidence="10 11" key="1">
    <citation type="submission" date="2019-03" db="EMBL/GenBank/DDBJ databases">
        <title>Genomic Encyclopedia of Type Strains, Phase IV (KMG-IV): sequencing the most valuable type-strain genomes for metagenomic binning, comparative biology and taxonomic classification.</title>
        <authorList>
            <person name="Goeker M."/>
        </authorList>
    </citation>
    <scope>NUCLEOTIDE SEQUENCE [LARGE SCALE GENOMIC DNA]</scope>
    <source>
        <strain evidence="10 11">DSM 23802</strain>
    </source>
</reference>
<evidence type="ECO:0000256" key="4">
    <source>
        <dbReference type="ARBA" id="ARBA00022741"/>
    </source>
</evidence>
<dbReference type="Pfam" id="PF09107">
    <property type="entry name" value="WHD_3rd_SelB"/>
    <property type="match status" value="1"/>
</dbReference>
<evidence type="ECO:0000259" key="9">
    <source>
        <dbReference type="PROSITE" id="PS51722"/>
    </source>
</evidence>
<dbReference type="InterPro" id="IPR009001">
    <property type="entry name" value="Transl_elong_EF1A/Init_IF2_C"/>
</dbReference>
<evidence type="ECO:0000256" key="7">
    <source>
        <dbReference type="ARBA" id="ARBA00025526"/>
    </source>
</evidence>
<dbReference type="InterPro" id="IPR000795">
    <property type="entry name" value="T_Tr_GTP-bd_dom"/>
</dbReference>
<keyword evidence="10" id="KW-0251">Elongation factor</keyword>
<keyword evidence="5" id="KW-0648">Protein biosynthesis</keyword>
<keyword evidence="6" id="KW-0342">GTP-binding</keyword>
<dbReference type="AlphaFoldDB" id="A0A4R3KBE0"/>
<dbReference type="Gene3D" id="3.40.50.300">
    <property type="entry name" value="P-loop containing nucleotide triphosphate hydrolases"/>
    <property type="match status" value="1"/>
</dbReference>
<evidence type="ECO:0000256" key="2">
    <source>
        <dbReference type="ARBA" id="ARBA00015953"/>
    </source>
</evidence>
<dbReference type="Gene3D" id="1.10.10.10">
    <property type="entry name" value="Winged helix-like DNA-binding domain superfamily/Winged helix DNA-binding domain"/>
    <property type="match status" value="1"/>
</dbReference>
<dbReference type="PANTHER" id="PTHR43721">
    <property type="entry name" value="ELONGATION FACTOR TU-RELATED"/>
    <property type="match status" value="1"/>
</dbReference>
<comment type="subcellular location">
    <subcellularLocation>
        <location evidence="1">Cytoplasm</location>
    </subcellularLocation>
</comment>
<keyword evidence="4" id="KW-0547">Nucleotide-binding</keyword>
<organism evidence="10 11">
    <name type="scientific">Tepidibacillus fermentans</name>
    <dbReference type="NCBI Taxonomy" id="1281767"/>
    <lineage>
        <taxon>Bacteria</taxon>
        <taxon>Bacillati</taxon>
        <taxon>Bacillota</taxon>
        <taxon>Bacilli</taxon>
        <taxon>Bacillales</taxon>
        <taxon>Bacillaceae</taxon>
        <taxon>Tepidibacillus</taxon>
    </lineage>
</organism>
<dbReference type="InterPro" id="IPR036390">
    <property type="entry name" value="WH_DNA-bd_sf"/>
</dbReference>
<keyword evidence="11" id="KW-1185">Reference proteome</keyword>
<dbReference type="Pfam" id="PF03144">
    <property type="entry name" value="GTP_EFTU_D2"/>
    <property type="match status" value="1"/>
</dbReference>
<dbReference type="CDD" id="cd04171">
    <property type="entry name" value="SelB"/>
    <property type="match status" value="1"/>
</dbReference>
<dbReference type="GO" id="GO:0005737">
    <property type="term" value="C:cytoplasm"/>
    <property type="evidence" value="ECO:0007669"/>
    <property type="project" value="UniProtKB-SubCell"/>
</dbReference>
<evidence type="ECO:0000256" key="8">
    <source>
        <dbReference type="ARBA" id="ARBA00031615"/>
    </source>
</evidence>
<dbReference type="InterPro" id="IPR027417">
    <property type="entry name" value="P-loop_NTPase"/>
</dbReference>
<dbReference type="CDD" id="cd03696">
    <property type="entry name" value="SelB_II"/>
    <property type="match status" value="1"/>
</dbReference>
<dbReference type="NCBIfam" id="TIGR00475">
    <property type="entry name" value="selB"/>
    <property type="match status" value="1"/>
</dbReference>
<dbReference type="Proteomes" id="UP000295788">
    <property type="component" value="Unassembled WGS sequence"/>
</dbReference>
<sequence length="639" mass="72874">MRKHYIVGTAGHIDHGKTTLSTALTGINTDRLKEERERNISIELGFAPFTLPNGDQVSLIDVPGHEKFIRHMVAGVVGIDLVLLIIAADEGIMPQTKEHLQILELLGIEHGIIVLTKKDLVDEDFIELVKEDIKEILRGTILKNAPILAVSSTTHEGIDELKLLIQEMLSQIPERTSTGFFRMPIDRVFTLKGIGTVVTGTVYSGTIEVGQELEIQPSNHKVRVRSLQVHSQSVDKAFAGQRVAINLTGIEVEDLQRGDSVVTPGQWEPSQRVDVELHLLNEIDFALKQNSEVKIHIGTTEVMGTVLFYDRKEALPGETVYCQIKLEEPIISSRKERFIIRRPSPSTTIGGGSIIDPNAKKHKYRQETIDLLKQKSKGTLDELILQQLQSSSQVFLTIQELSTLLILPKNEIEVGLSKLTKQLQIIEFQSGSQDPFYAARTQLEKIEKQIVSTLETYHKTYPLRLGYPKAEFMKQFMEKLKPKMAQNVFDYWGEKRLLMVKEEFVALPTFKPQLPPTLQEKANQLEQKLIEQGFTPDSWDDLTKEVKLNEKEKNELYNFLLNQGKILKLTDKMIIHQQTFEKLKAIIIDFLRKEQQITIQQAKELLNVSRKYLVPLMELLDQEKVTVLRQGQNYRELRK</sequence>
<dbReference type="InterPro" id="IPR015191">
    <property type="entry name" value="SelB_WHD4"/>
</dbReference>
<keyword evidence="3" id="KW-0963">Cytoplasm</keyword>
<dbReference type="Gene3D" id="1.10.10.2770">
    <property type="match status" value="1"/>
</dbReference>
<evidence type="ECO:0000256" key="1">
    <source>
        <dbReference type="ARBA" id="ARBA00004496"/>
    </source>
</evidence>
<comment type="caution">
    <text evidence="10">The sequence shown here is derived from an EMBL/GenBank/DDBJ whole genome shotgun (WGS) entry which is preliminary data.</text>
</comment>
<dbReference type="InterPro" id="IPR009000">
    <property type="entry name" value="Transl_B-barrel_sf"/>
</dbReference>
<dbReference type="InterPro" id="IPR015190">
    <property type="entry name" value="Elong_fac_SelB-wing-hlx_typ-2"/>
</dbReference>
<gene>
    <name evidence="10" type="ORF">EDD72_1171</name>
</gene>
<name>A0A4R3KBE0_9BACI</name>
<dbReference type="GO" id="GO:0005525">
    <property type="term" value="F:GTP binding"/>
    <property type="evidence" value="ECO:0007669"/>
    <property type="project" value="UniProtKB-KW"/>
</dbReference>
<dbReference type="SUPFAM" id="SSF50447">
    <property type="entry name" value="Translation proteins"/>
    <property type="match status" value="1"/>
</dbReference>
<evidence type="ECO:0000256" key="5">
    <source>
        <dbReference type="ARBA" id="ARBA00022917"/>
    </source>
</evidence>
<dbReference type="GO" id="GO:0003723">
    <property type="term" value="F:RNA binding"/>
    <property type="evidence" value="ECO:0007669"/>
    <property type="project" value="InterPro"/>
</dbReference>